<dbReference type="GO" id="GO:0002100">
    <property type="term" value="P:tRNA wobble adenosine to inosine editing"/>
    <property type="evidence" value="ECO:0007669"/>
    <property type="project" value="UniProtKB-UniRule"/>
</dbReference>
<name>A0A9P1PC19_PARSO</name>
<dbReference type="PANTHER" id="PTHR11079">
    <property type="entry name" value="CYTOSINE DEAMINASE FAMILY MEMBER"/>
    <property type="match status" value="1"/>
</dbReference>
<evidence type="ECO:0000256" key="3">
    <source>
        <dbReference type="ARBA" id="ARBA00022694"/>
    </source>
</evidence>
<dbReference type="EMBL" id="CDNY01000009">
    <property type="protein sequence ID" value="CEO33906.1"/>
    <property type="molecule type" value="Genomic_DNA"/>
</dbReference>
<dbReference type="InterPro" id="IPR016193">
    <property type="entry name" value="Cytidine_deaminase-like"/>
</dbReference>
<dbReference type="PROSITE" id="PS00903">
    <property type="entry name" value="CYT_DCMP_DEAMINASES_1"/>
    <property type="match status" value="1"/>
</dbReference>
<keyword evidence="5 8" id="KW-0378">Hydrolase</keyword>
<evidence type="ECO:0000256" key="2">
    <source>
        <dbReference type="ARBA" id="ARBA00011738"/>
    </source>
</evidence>
<evidence type="ECO:0000313" key="13">
    <source>
        <dbReference type="Proteomes" id="UP000049685"/>
    </source>
</evidence>
<keyword evidence="12" id="KW-1185">Reference proteome</keyword>
<dbReference type="GO" id="GO:0008270">
    <property type="term" value="F:zinc ion binding"/>
    <property type="evidence" value="ECO:0007669"/>
    <property type="project" value="UniProtKB-UniRule"/>
</dbReference>
<dbReference type="EC" id="3.5.4.33" evidence="8"/>
<reference evidence="13" key="2">
    <citation type="submission" date="2015-01" db="EMBL/GenBank/DDBJ databases">
        <authorList>
            <person name="Aslett A.Martin."/>
            <person name="De Silva Nishadi"/>
        </authorList>
    </citation>
    <scope>NUCLEOTIDE SEQUENCE [LARGE SCALE GENOMIC DNA]</scope>
    <source>
        <strain evidence="13">UMC4404</strain>
    </source>
</reference>
<comment type="similarity">
    <text evidence="1">Belongs to the cytidine and deoxycytidylate deaminase family. ADAT2 subfamily.</text>
</comment>
<protein>
    <recommendedName>
        <fullName evidence="8">tRNA-specific adenosine deaminase</fullName>
        <ecNumber evidence="8">3.5.4.33</ecNumber>
    </recommendedName>
</protein>
<dbReference type="InterPro" id="IPR028883">
    <property type="entry name" value="tRNA_aden_deaminase"/>
</dbReference>
<sequence>MDKSFYMNEAIKEAYKAYEKGETPIGAVIVKDGKIISRAHNLTETLSDATAHAEILAIRKASDYLGGWRLINCDLYVTMEPCIMCSGAIVQSRIKKLIIGTKHIKNLNIEKQHKFKIDYFDTCNIEVTFDVLQEECSSILQKFFKELRNR</sequence>
<comment type="function">
    <text evidence="8">Catalyzes the deamination of adenosine to inosine at the wobble position 34 of tRNA(Arg2).</text>
</comment>
<dbReference type="GO" id="GO:0052717">
    <property type="term" value="F:tRNA-specific adenosine-34 deaminase activity"/>
    <property type="evidence" value="ECO:0007669"/>
    <property type="project" value="UniProtKB-UniRule"/>
</dbReference>
<proteinExistence type="inferred from homology"/>
<dbReference type="AlphaFoldDB" id="A0A9P1PC19"/>
<keyword evidence="6 8" id="KW-0862">Zinc</keyword>
<dbReference type="RefSeq" id="WP_021127142.1">
    <property type="nucleotide sequence ID" value="NZ_BDJI01000002.1"/>
</dbReference>
<dbReference type="Proteomes" id="UP000032811">
    <property type="component" value="Chromosome 1"/>
</dbReference>
<evidence type="ECO:0000256" key="4">
    <source>
        <dbReference type="ARBA" id="ARBA00022723"/>
    </source>
</evidence>
<dbReference type="InterPro" id="IPR058535">
    <property type="entry name" value="MafB19-deam"/>
</dbReference>
<evidence type="ECO:0000256" key="7">
    <source>
        <dbReference type="ARBA" id="ARBA00048045"/>
    </source>
</evidence>
<evidence type="ECO:0000256" key="1">
    <source>
        <dbReference type="ARBA" id="ARBA00010669"/>
    </source>
</evidence>
<dbReference type="CDD" id="cd01285">
    <property type="entry name" value="nucleoside_deaminase"/>
    <property type="match status" value="1"/>
</dbReference>
<accession>A0A9P1PC19</accession>
<dbReference type="PANTHER" id="PTHR11079:SF202">
    <property type="entry name" value="TRNA-SPECIFIC ADENOSINE DEAMINASE"/>
    <property type="match status" value="1"/>
</dbReference>
<reference evidence="11" key="1">
    <citation type="submission" date="2015-01" db="EMBL/GenBank/DDBJ databases">
        <authorList>
            <person name="Aslett M.A."/>
            <person name="De Silva N."/>
        </authorList>
    </citation>
    <scope>NUCLEOTIDE SEQUENCE</scope>
    <source>
        <strain evidence="10 12">ATCC9714</strain>
        <strain evidence="11">UMC4404</strain>
    </source>
</reference>
<keyword evidence="3 8" id="KW-0819">tRNA processing</keyword>
<dbReference type="PROSITE" id="PS51747">
    <property type="entry name" value="CYT_DCMP_DEAMINASES_2"/>
    <property type="match status" value="1"/>
</dbReference>
<comment type="cofactor">
    <cofactor evidence="8">
        <name>Zn(2+)</name>
        <dbReference type="ChEBI" id="CHEBI:29105"/>
    </cofactor>
    <text evidence="8">Binds 1 zinc ion per subunit.</text>
</comment>
<dbReference type="Pfam" id="PF14437">
    <property type="entry name" value="MafB19-deam"/>
    <property type="match status" value="1"/>
</dbReference>
<evidence type="ECO:0000313" key="10">
    <source>
        <dbReference type="EMBL" id="CEJ75388.1"/>
    </source>
</evidence>
<dbReference type="InterPro" id="IPR016192">
    <property type="entry name" value="APOBEC/CMP_deaminase_Zn-bd"/>
</dbReference>
<organism evidence="11 13">
    <name type="scientific">Paraclostridium sordellii</name>
    <name type="common">Clostridium sordellii</name>
    <dbReference type="NCBI Taxonomy" id="1505"/>
    <lineage>
        <taxon>Bacteria</taxon>
        <taxon>Bacillati</taxon>
        <taxon>Bacillota</taxon>
        <taxon>Clostridia</taxon>
        <taxon>Peptostreptococcales</taxon>
        <taxon>Peptostreptococcaceae</taxon>
        <taxon>Paraclostridium</taxon>
    </lineage>
</organism>
<dbReference type="EMBL" id="LN679998">
    <property type="protein sequence ID" value="CEJ75388.1"/>
    <property type="molecule type" value="Genomic_DNA"/>
</dbReference>
<feature type="binding site" evidence="8">
    <location>
        <position position="82"/>
    </location>
    <ligand>
        <name>Zn(2+)</name>
        <dbReference type="ChEBI" id="CHEBI:29105"/>
        <note>catalytic</note>
    </ligand>
</feature>
<gene>
    <name evidence="8 11" type="primary">tadA</name>
    <name evidence="10" type="ORF">ATCC9714_32761</name>
    <name evidence="11" type="ORF">UMC4404_34201</name>
</gene>
<keyword evidence="4 8" id="KW-0479">Metal-binding</keyword>
<evidence type="ECO:0000259" key="9">
    <source>
        <dbReference type="PROSITE" id="PS51747"/>
    </source>
</evidence>
<feature type="active site" description="Proton donor" evidence="8">
    <location>
        <position position="54"/>
    </location>
</feature>
<dbReference type="SUPFAM" id="SSF53927">
    <property type="entry name" value="Cytidine deaminase-like"/>
    <property type="match status" value="1"/>
</dbReference>
<feature type="binding site" evidence="8">
    <location>
        <position position="52"/>
    </location>
    <ligand>
        <name>Zn(2+)</name>
        <dbReference type="ChEBI" id="CHEBI:29105"/>
        <note>catalytic</note>
    </ligand>
</feature>
<comment type="subunit">
    <text evidence="2 8">Homodimer.</text>
</comment>
<dbReference type="Gene3D" id="3.40.140.10">
    <property type="entry name" value="Cytidine Deaminase, domain 2"/>
    <property type="match status" value="1"/>
</dbReference>
<evidence type="ECO:0000313" key="11">
    <source>
        <dbReference type="EMBL" id="CEO33906.1"/>
    </source>
</evidence>
<evidence type="ECO:0000256" key="8">
    <source>
        <dbReference type="HAMAP-Rule" id="MF_00972"/>
    </source>
</evidence>
<feature type="domain" description="CMP/dCMP-type deaminase" evidence="9">
    <location>
        <begin position="1"/>
        <end position="110"/>
    </location>
</feature>
<dbReference type="InterPro" id="IPR002125">
    <property type="entry name" value="CMP_dCMP_dom"/>
</dbReference>
<dbReference type="HAMAP" id="MF_00972">
    <property type="entry name" value="tRNA_aden_deaminase"/>
    <property type="match status" value="1"/>
</dbReference>
<feature type="binding site" evidence="8">
    <location>
        <position position="85"/>
    </location>
    <ligand>
        <name>Zn(2+)</name>
        <dbReference type="ChEBI" id="CHEBI:29105"/>
        <note>catalytic</note>
    </ligand>
</feature>
<evidence type="ECO:0000313" key="12">
    <source>
        <dbReference type="Proteomes" id="UP000032811"/>
    </source>
</evidence>
<dbReference type="Proteomes" id="UP000049685">
    <property type="component" value="Unassembled WGS sequence"/>
</dbReference>
<dbReference type="GeneID" id="97539112"/>
<evidence type="ECO:0000256" key="6">
    <source>
        <dbReference type="ARBA" id="ARBA00022833"/>
    </source>
</evidence>
<comment type="catalytic activity">
    <reaction evidence="7 8">
        <text>adenosine(34) in tRNA + H2O + H(+) = inosine(34) in tRNA + NH4(+)</text>
        <dbReference type="Rhea" id="RHEA:43168"/>
        <dbReference type="Rhea" id="RHEA-COMP:10373"/>
        <dbReference type="Rhea" id="RHEA-COMP:10374"/>
        <dbReference type="ChEBI" id="CHEBI:15377"/>
        <dbReference type="ChEBI" id="CHEBI:15378"/>
        <dbReference type="ChEBI" id="CHEBI:28938"/>
        <dbReference type="ChEBI" id="CHEBI:74411"/>
        <dbReference type="ChEBI" id="CHEBI:82852"/>
        <dbReference type="EC" id="3.5.4.33"/>
    </reaction>
</comment>
<evidence type="ECO:0000256" key="5">
    <source>
        <dbReference type="ARBA" id="ARBA00022801"/>
    </source>
</evidence>